<keyword evidence="2" id="KW-1133">Transmembrane helix</keyword>
<keyword evidence="2" id="KW-0472">Membrane</keyword>
<gene>
    <name evidence="3" type="ORF">NCTC11923_00182</name>
</gene>
<dbReference type="AlphaFoldDB" id="A0A448K9P0"/>
<dbReference type="RefSeq" id="WP_026427835.1">
    <property type="nucleotide sequence ID" value="NZ_CBCRWE010000029.1"/>
</dbReference>
<feature type="region of interest" description="Disordered" evidence="1">
    <location>
        <begin position="1"/>
        <end position="20"/>
    </location>
</feature>
<dbReference type="Proteomes" id="UP000276899">
    <property type="component" value="Chromosome"/>
</dbReference>
<dbReference type="EMBL" id="LR134363">
    <property type="protein sequence ID" value="VEG73575.1"/>
    <property type="molecule type" value="Genomic_DNA"/>
</dbReference>
<evidence type="ECO:0000313" key="4">
    <source>
        <dbReference type="Proteomes" id="UP000276899"/>
    </source>
</evidence>
<proteinExistence type="predicted"/>
<protein>
    <submittedName>
        <fullName evidence="3">Uncharacterized protein</fullName>
    </submittedName>
</protein>
<organism evidence="3 4">
    <name type="scientific">Actinomyces slackii</name>
    <dbReference type="NCBI Taxonomy" id="52774"/>
    <lineage>
        <taxon>Bacteria</taxon>
        <taxon>Bacillati</taxon>
        <taxon>Actinomycetota</taxon>
        <taxon>Actinomycetes</taxon>
        <taxon>Actinomycetales</taxon>
        <taxon>Actinomycetaceae</taxon>
        <taxon>Actinomyces</taxon>
    </lineage>
</organism>
<keyword evidence="4" id="KW-1185">Reference proteome</keyword>
<dbReference type="STRING" id="1278298.GCA_000428685_01055"/>
<evidence type="ECO:0000256" key="1">
    <source>
        <dbReference type="SAM" id="MobiDB-lite"/>
    </source>
</evidence>
<evidence type="ECO:0000313" key="3">
    <source>
        <dbReference type="EMBL" id="VEG73575.1"/>
    </source>
</evidence>
<dbReference type="KEGG" id="asla:NCTC11923_00182"/>
<evidence type="ECO:0000256" key="2">
    <source>
        <dbReference type="SAM" id="Phobius"/>
    </source>
</evidence>
<reference evidence="3 4" key="1">
    <citation type="submission" date="2018-12" db="EMBL/GenBank/DDBJ databases">
        <authorList>
            <consortium name="Pathogen Informatics"/>
        </authorList>
    </citation>
    <scope>NUCLEOTIDE SEQUENCE [LARGE SCALE GENOMIC DNA]</scope>
    <source>
        <strain evidence="3 4">NCTC11923</strain>
    </source>
</reference>
<keyword evidence="2" id="KW-0812">Transmembrane</keyword>
<sequence>MEAHEDRWAPRPPAPQWPGQVPPDAGYVEIHYTYIRFLASVPRTTINGWALPRSSERVQGLWLPAGPVVIECRDTLTGGPRLSFMLAPGAHVPVYYAASAYNNHWKGSLTFDDQGPVRRRNVGVLVITVVSVLVIINLLMVGALLLIGG</sequence>
<accession>A0A448K9P0</accession>
<feature type="transmembrane region" description="Helical" evidence="2">
    <location>
        <begin position="122"/>
        <end position="147"/>
    </location>
</feature>
<name>A0A448K9P0_9ACTO</name>